<name>A0A108E4K3_9BURK</name>
<feature type="transmembrane region" description="Helical" evidence="1">
    <location>
        <begin position="184"/>
        <end position="204"/>
    </location>
</feature>
<dbReference type="AlphaFoldDB" id="A0A108E4K3"/>
<keyword evidence="1" id="KW-0472">Membrane</keyword>
<organism evidence="2 3">
    <name type="scientific">Burkholderia territorii</name>
    <dbReference type="NCBI Taxonomy" id="1503055"/>
    <lineage>
        <taxon>Bacteria</taxon>
        <taxon>Pseudomonadati</taxon>
        <taxon>Pseudomonadota</taxon>
        <taxon>Betaproteobacteria</taxon>
        <taxon>Burkholderiales</taxon>
        <taxon>Burkholderiaceae</taxon>
        <taxon>Burkholderia</taxon>
        <taxon>Burkholderia cepacia complex</taxon>
    </lineage>
</organism>
<keyword evidence="1" id="KW-0812">Transmembrane</keyword>
<feature type="transmembrane region" description="Helical" evidence="1">
    <location>
        <begin position="112"/>
        <end position="137"/>
    </location>
</feature>
<feature type="transmembrane region" description="Helical" evidence="1">
    <location>
        <begin position="21"/>
        <end position="40"/>
    </location>
</feature>
<keyword evidence="1" id="KW-1133">Transmembrane helix</keyword>
<sequence>MRNEAVAHGADKSLSPAVAQAVWIGILLNALAVALAFTAYKFDYGVSSLPGQISVAIAVACVATPVICWLVCRGTKKFIVYGCLRLISLLSAYALIGIAFYFYYFIFAPMPVLARIAGLVIGGGLSVYWLVFSYVALTRHIEQSDFEGKAFDVLDGAIVCRKDFFEILDATYAERSPFVKWHSWIVMALAPFFLVLSRLLSMYFGTGGVLFFVAAITFPASLWLIGVMIRVGVTMIQLPNAMERKYRKPVVMAPDASF</sequence>
<dbReference type="EMBL" id="LPLZ01000091">
    <property type="protein sequence ID" value="KWN04601.1"/>
    <property type="molecule type" value="Genomic_DNA"/>
</dbReference>
<feature type="transmembrane region" description="Helical" evidence="1">
    <location>
        <begin position="84"/>
        <end position="106"/>
    </location>
</feature>
<feature type="transmembrane region" description="Helical" evidence="1">
    <location>
        <begin position="210"/>
        <end position="238"/>
    </location>
</feature>
<evidence type="ECO:0000313" key="2">
    <source>
        <dbReference type="EMBL" id="KWN04601.1"/>
    </source>
</evidence>
<evidence type="ECO:0000256" key="1">
    <source>
        <dbReference type="SAM" id="Phobius"/>
    </source>
</evidence>
<dbReference type="RefSeq" id="WP_060348854.1">
    <property type="nucleotide sequence ID" value="NZ_LPLZ01000091.1"/>
</dbReference>
<accession>A0A108E4K3</accession>
<feature type="transmembrane region" description="Helical" evidence="1">
    <location>
        <begin position="52"/>
        <end position="72"/>
    </location>
</feature>
<evidence type="ECO:0000313" key="3">
    <source>
        <dbReference type="Proteomes" id="UP000068016"/>
    </source>
</evidence>
<dbReference type="Proteomes" id="UP000068016">
    <property type="component" value="Unassembled WGS sequence"/>
</dbReference>
<reference evidence="2 3" key="1">
    <citation type="submission" date="2015-11" db="EMBL/GenBank/DDBJ databases">
        <title>Expanding the genomic diversity of Burkholderia species for the development of highly accurate diagnostics.</title>
        <authorList>
            <person name="Sahl J."/>
            <person name="Keim P."/>
            <person name="Wagner D."/>
        </authorList>
    </citation>
    <scope>NUCLEOTIDE SEQUENCE [LARGE SCALE GENOMIC DNA]</scope>
    <source>
        <strain evidence="2 3">MSMB793WGS</strain>
    </source>
</reference>
<comment type="caution">
    <text evidence="2">The sequence shown here is derived from an EMBL/GenBank/DDBJ whole genome shotgun (WGS) entry which is preliminary data.</text>
</comment>
<protein>
    <submittedName>
        <fullName evidence="2">Uncharacterized protein</fullName>
    </submittedName>
</protein>
<proteinExistence type="predicted"/>
<gene>
    <name evidence="2" type="ORF">WT83_30875</name>
</gene>